<accession>A0ABQ4EP51</accession>
<evidence type="ECO:0000256" key="1">
    <source>
        <dbReference type="SAM" id="MobiDB-lite"/>
    </source>
</evidence>
<protein>
    <recommendedName>
        <fullName evidence="2">HNH nuclease domain-containing protein</fullName>
    </recommendedName>
</protein>
<sequence length="255" mass="28430">MHVVIDDGEVVYVGETGHLRQRLRTHLRGNRGSSVLHKQVGEELDSTGTTIASADDIAGWLGERTLRWQVTEKRLALKAALVSRLNPRFNHQLRSDLPDRLAEPATPDGSLDPPEDSGPAEPAAGRRRRQAEVTVRQGQPDFRRDLMQAYDGRCAISGCDVEAALQAAHISPYDGPATNTVRNGLLLRADLHNLFDRGLLWIDDEFRVRLAGSVHSHYAEHYGRPLRLPTRPEHRPDRAALRLHQVTIAKVPSAR</sequence>
<dbReference type="Pfam" id="PF13391">
    <property type="entry name" value="HNH_2"/>
    <property type="match status" value="1"/>
</dbReference>
<keyword evidence="4" id="KW-1185">Reference proteome</keyword>
<comment type="caution">
    <text evidence="3">The sequence shown here is derived from an EMBL/GenBank/DDBJ whole genome shotgun (WGS) entry which is preliminary data.</text>
</comment>
<reference evidence="3 4" key="1">
    <citation type="submission" date="2021-01" db="EMBL/GenBank/DDBJ databases">
        <title>Whole genome shotgun sequence of Plantactinospora mayteni NBRC 109088.</title>
        <authorList>
            <person name="Komaki H."/>
            <person name="Tamura T."/>
        </authorList>
    </citation>
    <scope>NUCLEOTIDE SEQUENCE [LARGE SCALE GENOMIC DNA]</scope>
    <source>
        <strain evidence="3 4">NBRC 109088</strain>
    </source>
</reference>
<organism evidence="3 4">
    <name type="scientific">Plantactinospora mayteni</name>
    <dbReference type="NCBI Taxonomy" id="566021"/>
    <lineage>
        <taxon>Bacteria</taxon>
        <taxon>Bacillati</taxon>
        <taxon>Actinomycetota</taxon>
        <taxon>Actinomycetes</taxon>
        <taxon>Micromonosporales</taxon>
        <taxon>Micromonosporaceae</taxon>
        <taxon>Plantactinospora</taxon>
    </lineage>
</organism>
<dbReference type="EMBL" id="BONX01000018">
    <property type="protein sequence ID" value="GIG96395.1"/>
    <property type="molecule type" value="Genomic_DNA"/>
</dbReference>
<feature type="region of interest" description="Disordered" evidence="1">
    <location>
        <begin position="94"/>
        <end position="140"/>
    </location>
</feature>
<dbReference type="InterPro" id="IPR003615">
    <property type="entry name" value="HNH_nuc"/>
</dbReference>
<evidence type="ECO:0000313" key="4">
    <source>
        <dbReference type="Proteomes" id="UP000621500"/>
    </source>
</evidence>
<proteinExistence type="predicted"/>
<evidence type="ECO:0000313" key="3">
    <source>
        <dbReference type="EMBL" id="GIG96395.1"/>
    </source>
</evidence>
<dbReference type="Proteomes" id="UP000621500">
    <property type="component" value="Unassembled WGS sequence"/>
</dbReference>
<name>A0ABQ4EP51_9ACTN</name>
<evidence type="ECO:0000259" key="2">
    <source>
        <dbReference type="Pfam" id="PF13391"/>
    </source>
</evidence>
<gene>
    <name evidence="3" type="ORF">Pma05_29680</name>
</gene>
<feature type="domain" description="HNH nuclease" evidence="2">
    <location>
        <begin position="154"/>
        <end position="203"/>
    </location>
</feature>